<accession>A0A3R6YQJ7</accession>
<dbReference type="EMBL" id="QUSY01004405">
    <property type="protein sequence ID" value="RHY13565.1"/>
    <property type="molecule type" value="Genomic_DNA"/>
</dbReference>
<name>A0A3R6YQJ7_9STRA</name>
<proteinExistence type="predicted"/>
<gene>
    <name evidence="1" type="ORF">DYB32_010917</name>
</gene>
<dbReference type="Proteomes" id="UP000285060">
    <property type="component" value="Unassembled WGS sequence"/>
</dbReference>
<reference evidence="1 2" key="1">
    <citation type="submission" date="2018-08" db="EMBL/GenBank/DDBJ databases">
        <title>Aphanomyces genome sequencing and annotation.</title>
        <authorList>
            <person name="Minardi D."/>
            <person name="Oidtmann B."/>
            <person name="Van Der Giezen M."/>
            <person name="Studholme D.J."/>
        </authorList>
    </citation>
    <scope>NUCLEOTIDE SEQUENCE [LARGE SCALE GENOMIC DNA]</scope>
    <source>
        <strain evidence="1 2">NJM0002</strain>
    </source>
</reference>
<dbReference type="AlphaFoldDB" id="A0A3R6YQJ7"/>
<evidence type="ECO:0000313" key="2">
    <source>
        <dbReference type="Proteomes" id="UP000285060"/>
    </source>
</evidence>
<sequence>MIMDVWDSVARNHNTLEEFDRRHFDGKKAQTRFNILLRDHSDRNAALQPASGVDEEESDKTVFLDDLCAQVDDAKQEEARRAAMEIEAGEWAEESVVIVREEAMKSLGKRKTREGDEETSGGKMFKVLSLMNEANKGQLELRKYMFEKEIEECQKDCEAQTKELEGQAKERESQLQYIQMLQASITAIVTTLVNKL</sequence>
<keyword evidence="2" id="KW-1185">Reference proteome</keyword>
<comment type="caution">
    <text evidence="1">The sequence shown here is derived from an EMBL/GenBank/DDBJ whole genome shotgun (WGS) entry which is preliminary data.</text>
</comment>
<organism evidence="1 2">
    <name type="scientific">Aphanomyces invadans</name>
    <dbReference type="NCBI Taxonomy" id="157072"/>
    <lineage>
        <taxon>Eukaryota</taxon>
        <taxon>Sar</taxon>
        <taxon>Stramenopiles</taxon>
        <taxon>Oomycota</taxon>
        <taxon>Saprolegniomycetes</taxon>
        <taxon>Saprolegniales</taxon>
        <taxon>Verrucalvaceae</taxon>
        <taxon>Aphanomyces</taxon>
    </lineage>
</organism>
<protein>
    <submittedName>
        <fullName evidence="1">Uncharacterized protein</fullName>
    </submittedName>
</protein>
<dbReference type="VEuPathDB" id="FungiDB:H310_06639"/>
<evidence type="ECO:0000313" key="1">
    <source>
        <dbReference type="EMBL" id="RHY13565.1"/>
    </source>
</evidence>